<dbReference type="GO" id="GO:0050660">
    <property type="term" value="F:flavin adenine dinucleotide binding"/>
    <property type="evidence" value="ECO:0007669"/>
    <property type="project" value="InterPro"/>
</dbReference>
<reference evidence="8" key="1">
    <citation type="submission" date="2020-10" db="EMBL/GenBank/DDBJ databases">
        <authorList>
            <person name="Castelo-Branco R."/>
            <person name="Eusebio N."/>
            <person name="Adriana R."/>
            <person name="Vieira A."/>
            <person name="Brugerolle De Fraissinette N."/>
            <person name="Rezende De Castro R."/>
            <person name="Schneider M.P."/>
            <person name="Vasconcelos V."/>
            <person name="Leao P.N."/>
        </authorList>
    </citation>
    <scope>NUCLEOTIDE SEQUENCE</scope>
    <source>
        <strain evidence="8">LEGE 07310</strain>
    </source>
</reference>
<evidence type="ECO:0000256" key="4">
    <source>
        <dbReference type="ARBA" id="ARBA00023002"/>
    </source>
</evidence>
<dbReference type="GO" id="GO:0016614">
    <property type="term" value="F:oxidoreductase activity, acting on CH-OH group of donors"/>
    <property type="evidence" value="ECO:0007669"/>
    <property type="project" value="InterPro"/>
</dbReference>
<dbReference type="InterPro" id="IPR036188">
    <property type="entry name" value="FAD/NAD-bd_sf"/>
</dbReference>
<dbReference type="Pfam" id="PF05199">
    <property type="entry name" value="GMC_oxred_C"/>
    <property type="match status" value="1"/>
</dbReference>
<keyword evidence="9" id="KW-1185">Reference proteome</keyword>
<feature type="domain" description="Glucose-methanol-choline oxidoreductase N-terminal" evidence="6">
    <location>
        <begin position="75"/>
        <end position="302"/>
    </location>
</feature>
<comment type="similarity">
    <text evidence="1">Belongs to the GMC oxidoreductase family.</text>
</comment>
<name>A0A8J7AHF9_9CYAN</name>
<comment type="cofactor">
    <cofactor evidence="5">
        <name>FAD</name>
        <dbReference type="ChEBI" id="CHEBI:57692"/>
    </cofactor>
</comment>
<dbReference type="PANTHER" id="PTHR46056">
    <property type="entry name" value="LONG-CHAIN-ALCOHOL OXIDASE"/>
    <property type="match status" value="1"/>
</dbReference>
<dbReference type="RefSeq" id="WP_193909521.1">
    <property type="nucleotide sequence ID" value="NZ_JADEXG010000045.1"/>
</dbReference>
<dbReference type="Pfam" id="PF00732">
    <property type="entry name" value="GMC_oxred_N"/>
    <property type="match status" value="1"/>
</dbReference>
<dbReference type="PIRSF" id="PIRSF000137">
    <property type="entry name" value="Alcohol_oxidase"/>
    <property type="match status" value="1"/>
</dbReference>
<evidence type="ECO:0000256" key="5">
    <source>
        <dbReference type="PIRSR" id="PIRSR000137-2"/>
    </source>
</evidence>
<feature type="domain" description="Glucose-methanol-choline oxidoreductase C-terminal" evidence="7">
    <location>
        <begin position="439"/>
        <end position="493"/>
    </location>
</feature>
<evidence type="ECO:0000259" key="6">
    <source>
        <dbReference type="Pfam" id="PF00732"/>
    </source>
</evidence>
<organism evidence="8 9">
    <name type="scientific">Vasconcelosia minhoensis LEGE 07310</name>
    <dbReference type="NCBI Taxonomy" id="915328"/>
    <lineage>
        <taxon>Bacteria</taxon>
        <taxon>Bacillati</taxon>
        <taxon>Cyanobacteriota</taxon>
        <taxon>Cyanophyceae</taxon>
        <taxon>Nodosilineales</taxon>
        <taxon>Cymatolegaceae</taxon>
        <taxon>Vasconcelosia</taxon>
        <taxon>Vasconcelosia minhoensis</taxon>
    </lineage>
</organism>
<feature type="binding site" evidence="5">
    <location>
        <position position="77"/>
    </location>
    <ligand>
        <name>FAD</name>
        <dbReference type="ChEBI" id="CHEBI:57692"/>
    </ligand>
</feature>
<feature type="binding site" evidence="5">
    <location>
        <position position="232"/>
    </location>
    <ligand>
        <name>FAD</name>
        <dbReference type="ChEBI" id="CHEBI:57692"/>
    </ligand>
</feature>
<comment type="caution">
    <text evidence="8">The sequence shown here is derived from an EMBL/GenBank/DDBJ whole genome shotgun (WGS) entry which is preliminary data.</text>
</comment>
<protein>
    <submittedName>
        <fullName evidence="8">GMC family oxidoreductase</fullName>
    </submittedName>
</protein>
<proteinExistence type="inferred from homology"/>
<feature type="binding site" evidence="5">
    <location>
        <begin position="440"/>
        <end position="441"/>
    </location>
    <ligand>
        <name>FAD</name>
        <dbReference type="ChEBI" id="CHEBI:57692"/>
    </ligand>
</feature>
<evidence type="ECO:0000256" key="3">
    <source>
        <dbReference type="ARBA" id="ARBA00022827"/>
    </source>
</evidence>
<evidence type="ECO:0000313" key="8">
    <source>
        <dbReference type="EMBL" id="MBE9079019.1"/>
    </source>
</evidence>
<gene>
    <name evidence="8" type="ORF">IQ241_17235</name>
</gene>
<dbReference type="EMBL" id="JADEXG010000045">
    <property type="protein sequence ID" value="MBE9079019.1"/>
    <property type="molecule type" value="Genomic_DNA"/>
</dbReference>
<dbReference type="InterPro" id="IPR012132">
    <property type="entry name" value="GMC_OxRdtase"/>
</dbReference>
<dbReference type="SUPFAM" id="SSF51905">
    <property type="entry name" value="FAD/NAD(P)-binding domain"/>
    <property type="match status" value="1"/>
</dbReference>
<sequence length="505" mass="56550">MADYDIIIIGSGAGGGTLAYALAPTGQQILIVERGDYIPREKANWDPTAIFLEQRYQIQEDWYDERQQPFHPEAYYVVGGNTKVYGAALQRMREQDFGELAHYDGVSPAWPFSYGDFEPYYTRAESLYKIHGRRGEDPTEPQMSADFPFPPFPHEPRIQKVADQLQKLGLQPFHATLSLNRDVENPHNRPCIRCDTCDPYPCLADAKADAQVTCVDPALAYDNVSLLKNAYVARLHTDASGQQVTQVEVQTDGETRMLTADRIVVSCGAINSAALLLRSASEAHPNGLANSSDQVGRNLMFHNHTSLVAVSAEPNPTVFQKTLSLHDFYFGGPDQDYPLGQIQLTGKAKWQRLKHQAPEDMDRAMLEYISQHSVDWWVTTEDLPSSDNRVTLTPTGDIQISYQPNNLKAHHDLIAVLEGYLKQIGFYLFWHKYMGLPVVWHQSGTCRMDTDPKTSVLDTHCRTHDVENLYVVDSSFFPAMGAVNPTLTIIANALRVGDLFKASLG</sequence>
<dbReference type="Gene3D" id="3.50.50.60">
    <property type="entry name" value="FAD/NAD(P)-binding domain"/>
    <property type="match status" value="2"/>
</dbReference>
<evidence type="ECO:0000256" key="2">
    <source>
        <dbReference type="ARBA" id="ARBA00022630"/>
    </source>
</evidence>
<keyword evidence="4" id="KW-0560">Oxidoreductase</keyword>
<dbReference type="Proteomes" id="UP000636505">
    <property type="component" value="Unassembled WGS sequence"/>
</dbReference>
<keyword evidence="2" id="KW-0285">Flavoprotein</keyword>
<keyword evidence="3 5" id="KW-0274">FAD</keyword>
<dbReference type="InterPro" id="IPR007867">
    <property type="entry name" value="GMC_OxRtase_C"/>
</dbReference>
<dbReference type="AlphaFoldDB" id="A0A8J7AHF9"/>
<evidence type="ECO:0000256" key="1">
    <source>
        <dbReference type="ARBA" id="ARBA00010790"/>
    </source>
</evidence>
<evidence type="ECO:0000313" key="9">
    <source>
        <dbReference type="Proteomes" id="UP000636505"/>
    </source>
</evidence>
<evidence type="ECO:0000259" key="7">
    <source>
        <dbReference type="Pfam" id="PF05199"/>
    </source>
</evidence>
<accession>A0A8J7AHF9</accession>
<dbReference type="PANTHER" id="PTHR46056:SF12">
    <property type="entry name" value="LONG-CHAIN-ALCOHOL OXIDASE"/>
    <property type="match status" value="1"/>
</dbReference>
<dbReference type="InterPro" id="IPR000172">
    <property type="entry name" value="GMC_OxRdtase_N"/>
</dbReference>